<dbReference type="InterPro" id="IPR039420">
    <property type="entry name" value="WalR-like"/>
</dbReference>
<dbReference type="Pfam" id="PF00486">
    <property type="entry name" value="Trans_reg_C"/>
    <property type="match status" value="1"/>
</dbReference>
<proteinExistence type="predicted"/>
<evidence type="ECO:0000256" key="3">
    <source>
        <dbReference type="ARBA" id="ARBA00023015"/>
    </source>
</evidence>
<reference evidence="10" key="1">
    <citation type="submission" date="2022-08" db="EMBL/GenBank/DDBJ databases">
        <title>Genome sequence of Vagococcus luciliae DSM 112651.</title>
        <authorList>
            <person name="Juan G."/>
            <person name="Anja P."/>
            <person name="Rolf D."/>
            <person name="Kampfer P."/>
            <person name="Vilcinskas A."/>
        </authorList>
    </citation>
    <scope>NUCLEOTIDE SEQUENCE</scope>
    <source>
        <strain evidence="10">G314FT</strain>
    </source>
</reference>
<accession>A0ABY5NZ83</accession>
<sequence>MKRILVVDDEQSITTLLKYNLEKENFEVDVVHDGEAAIDYAMSNQYSFIILDLMLPKINGFDVTKKLRKEKISTPIIMLTAKDETIDKIVGLEIGADDYVTKPFSPRELIARLRAVERRLDIQTTDETEGSVGSNHLNVGNITAYPNDYKVFKRGMEISLTKKEFELLIYFMKRQNRIIGRDELMLSIWKDDMYHLSRTVDIHVSHLREKIEDDTKNPRYIKTVRGFGYKFQEPEE</sequence>
<dbReference type="InterPro" id="IPR001867">
    <property type="entry name" value="OmpR/PhoB-type_DNA-bd"/>
</dbReference>
<evidence type="ECO:0000259" key="8">
    <source>
        <dbReference type="PROSITE" id="PS50110"/>
    </source>
</evidence>
<dbReference type="PROSITE" id="PS51755">
    <property type="entry name" value="OMPR_PHOB"/>
    <property type="match status" value="1"/>
</dbReference>
<evidence type="ECO:0000256" key="4">
    <source>
        <dbReference type="ARBA" id="ARBA00023125"/>
    </source>
</evidence>
<keyword evidence="3" id="KW-0805">Transcription regulation</keyword>
<organism evidence="10 11">
    <name type="scientific">Vagococcus luciliae</name>
    <dbReference type="NCBI Taxonomy" id="2920380"/>
    <lineage>
        <taxon>Bacteria</taxon>
        <taxon>Bacillati</taxon>
        <taxon>Bacillota</taxon>
        <taxon>Bacilli</taxon>
        <taxon>Lactobacillales</taxon>
        <taxon>Enterococcaceae</taxon>
        <taxon>Vagococcus</taxon>
    </lineage>
</organism>
<keyword evidence="1 6" id="KW-0597">Phosphoprotein</keyword>
<name>A0ABY5NZ83_9ENTE</name>
<dbReference type="Gene3D" id="1.10.10.10">
    <property type="entry name" value="Winged helix-like DNA-binding domain superfamily/Winged helix DNA-binding domain"/>
    <property type="match status" value="1"/>
</dbReference>
<feature type="DNA-binding region" description="OmpR/PhoB-type" evidence="7">
    <location>
        <begin position="134"/>
        <end position="233"/>
    </location>
</feature>
<dbReference type="CDD" id="cd00383">
    <property type="entry name" value="trans_reg_C"/>
    <property type="match status" value="1"/>
</dbReference>
<dbReference type="Proteomes" id="UP001058273">
    <property type="component" value="Chromosome"/>
</dbReference>
<dbReference type="InterPro" id="IPR036388">
    <property type="entry name" value="WH-like_DNA-bd_sf"/>
</dbReference>
<evidence type="ECO:0000256" key="1">
    <source>
        <dbReference type="ARBA" id="ARBA00022553"/>
    </source>
</evidence>
<dbReference type="EMBL" id="CP102451">
    <property type="protein sequence ID" value="UUV98969.1"/>
    <property type="molecule type" value="Genomic_DNA"/>
</dbReference>
<keyword evidence="5" id="KW-0804">Transcription</keyword>
<protein>
    <submittedName>
        <fullName evidence="10">Alkaline phosphatase synthesis transcriptional regulatory protein PhoP</fullName>
    </submittedName>
</protein>
<dbReference type="RefSeq" id="WP_257699352.1">
    <property type="nucleotide sequence ID" value="NZ_CP102451.1"/>
</dbReference>
<dbReference type="PANTHER" id="PTHR48111:SF73">
    <property type="entry name" value="ALKALINE PHOSPHATASE SYNTHESIS TRANSCRIPTIONAL REGULATORY PROTEIN PHOP"/>
    <property type="match status" value="1"/>
</dbReference>
<evidence type="ECO:0000256" key="2">
    <source>
        <dbReference type="ARBA" id="ARBA00023012"/>
    </source>
</evidence>
<dbReference type="Pfam" id="PF00072">
    <property type="entry name" value="Response_reg"/>
    <property type="match status" value="1"/>
</dbReference>
<dbReference type="Gene3D" id="3.40.50.2300">
    <property type="match status" value="1"/>
</dbReference>
<dbReference type="InterPro" id="IPR001789">
    <property type="entry name" value="Sig_transdc_resp-reg_receiver"/>
</dbReference>
<dbReference type="InterPro" id="IPR016032">
    <property type="entry name" value="Sig_transdc_resp-reg_C-effctor"/>
</dbReference>
<dbReference type="PANTHER" id="PTHR48111">
    <property type="entry name" value="REGULATOR OF RPOS"/>
    <property type="match status" value="1"/>
</dbReference>
<keyword evidence="2" id="KW-0902">Two-component regulatory system</keyword>
<evidence type="ECO:0000256" key="7">
    <source>
        <dbReference type="PROSITE-ProRule" id="PRU01091"/>
    </source>
</evidence>
<dbReference type="SMART" id="SM00448">
    <property type="entry name" value="REC"/>
    <property type="match status" value="1"/>
</dbReference>
<dbReference type="PROSITE" id="PS50110">
    <property type="entry name" value="RESPONSE_REGULATORY"/>
    <property type="match status" value="1"/>
</dbReference>
<gene>
    <name evidence="10" type="primary">phoP</name>
    <name evidence="10" type="ORF">G314FT_11270</name>
</gene>
<reference evidence="10" key="2">
    <citation type="submission" date="2022-08" db="EMBL/GenBank/DDBJ databases">
        <authorList>
            <person name="Poehlein A."/>
            <person name="Guzman J."/>
            <person name="Daniel R."/>
            <person name="Vilcinskas A."/>
        </authorList>
    </citation>
    <scope>NUCLEOTIDE SEQUENCE</scope>
    <source>
        <strain evidence="10">G314FT</strain>
    </source>
</reference>
<dbReference type="SMART" id="SM00862">
    <property type="entry name" value="Trans_reg_C"/>
    <property type="match status" value="1"/>
</dbReference>
<evidence type="ECO:0000259" key="9">
    <source>
        <dbReference type="PROSITE" id="PS51755"/>
    </source>
</evidence>
<evidence type="ECO:0000313" key="10">
    <source>
        <dbReference type="EMBL" id="UUV98969.1"/>
    </source>
</evidence>
<feature type="domain" description="Response regulatory" evidence="8">
    <location>
        <begin position="3"/>
        <end position="117"/>
    </location>
</feature>
<dbReference type="Gene3D" id="6.10.250.690">
    <property type="match status" value="1"/>
</dbReference>
<dbReference type="SUPFAM" id="SSF46894">
    <property type="entry name" value="C-terminal effector domain of the bipartite response regulators"/>
    <property type="match status" value="1"/>
</dbReference>
<evidence type="ECO:0000256" key="5">
    <source>
        <dbReference type="ARBA" id="ARBA00023163"/>
    </source>
</evidence>
<keyword evidence="11" id="KW-1185">Reference proteome</keyword>
<evidence type="ECO:0000313" key="11">
    <source>
        <dbReference type="Proteomes" id="UP001058273"/>
    </source>
</evidence>
<evidence type="ECO:0000256" key="6">
    <source>
        <dbReference type="PROSITE-ProRule" id="PRU00169"/>
    </source>
</evidence>
<feature type="domain" description="OmpR/PhoB-type" evidence="9">
    <location>
        <begin position="134"/>
        <end position="233"/>
    </location>
</feature>
<feature type="modified residue" description="4-aspartylphosphate" evidence="6">
    <location>
        <position position="52"/>
    </location>
</feature>
<dbReference type="InterPro" id="IPR011006">
    <property type="entry name" value="CheY-like_superfamily"/>
</dbReference>
<keyword evidence="4 7" id="KW-0238">DNA-binding</keyword>
<dbReference type="SUPFAM" id="SSF52172">
    <property type="entry name" value="CheY-like"/>
    <property type="match status" value="1"/>
</dbReference>